<name>A0ABQ1LPL8_9BACT</name>
<reference evidence="2" key="1">
    <citation type="journal article" date="2019" name="Int. J. Syst. Evol. Microbiol.">
        <title>The Global Catalogue of Microorganisms (GCM) 10K type strain sequencing project: providing services to taxonomists for standard genome sequencing and annotation.</title>
        <authorList>
            <consortium name="The Broad Institute Genomics Platform"/>
            <consortium name="The Broad Institute Genome Sequencing Center for Infectious Disease"/>
            <person name="Wu L."/>
            <person name="Ma J."/>
        </authorList>
    </citation>
    <scope>NUCLEOTIDE SEQUENCE [LARGE SCALE GENOMIC DNA]</scope>
    <source>
        <strain evidence="2">CGMCC 1.10832</strain>
    </source>
</reference>
<dbReference type="EMBL" id="BMEC01000002">
    <property type="protein sequence ID" value="GGC25661.1"/>
    <property type="molecule type" value="Genomic_DNA"/>
</dbReference>
<dbReference type="Gene3D" id="3.40.630.30">
    <property type="match status" value="1"/>
</dbReference>
<dbReference type="Proteomes" id="UP000636010">
    <property type="component" value="Unassembled WGS sequence"/>
</dbReference>
<sequence>MKIIATKENKVNFKLYSNFENRLFLPIGKYVNWKLVNNWDDYNELYHAIKYIESLNKIDEVWYEIHTIEEKEEIKGVVTIVGGNLNKLGIKSFINEEDTLLLKYFHIVEKGKGYGSYWLKSIIIPYYSERGYNKIQVSSSHPKSFDFYRKIGTEIENYTKKSDNKLYERKCKSFLISIDEQK</sequence>
<protein>
    <recommendedName>
        <fullName evidence="3">N-acetyltransferase domain-containing protein</fullName>
    </recommendedName>
</protein>
<evidence type="ECO:0000313" key="2">
    <source>
        <dbReference type="Proteomes" id="UP000636010"/>
    </source>
</evidence>
<accession>A0ABQ1LPL8</accession>
<dbReference type="RefSeq" id="WP_188460591.1">
    <property type="nucleotide sequence ID" value="NZ_BAABHU010000002.1"/>
</dbReference>
<keyword evidence="2" id="KW-1185">Reference proteome</keyword>
<proteinExistence type="predicted"/>
<comment type="caution">
    <text evidence="1">The sequence shown here is derived from an EMBL/GenBank/DDBJ whole genome shotgun (WGS) entry which is preliminary data.</text>
</comment>
<organism evidence="1 2">
    <name type="scientific">Marivirga lumbricoides</name>
    <dbReference type="NCBI Taxonomy" id="1046115"/>
    <lineage>
        <taxon>Bacteria</taxon>
        <taxon>Pseudomonadati</taxon>
        <taxon>Bacteroidota</taxon>
        <taxon>Cytophagia</taxon>
        <taxon>Cytophagales</taxon>
        <taxon>Marivirgaceae</taxon>
        <taxon>Marivirga</taxon>
    </lineage>
</organism>
<evidence type="ECO:0000313" key="1">
    <source>
        <dbReference type="EMBL" id="GGC25661.1"/>
    </source>
</evidence>
<gene>
    <name evidence="1" type="ORF">GCM10011506_08740</name>
</gene>
<evidence type="ECO:0008006" key="3">
    <source>
        <dbReference type="Google" id="ProtNLM"/>
    </source>
</evidence>